<dbReference type="InterPro" id="IPR008969">
    <property type="entry name" value="CarboxyPept-like_regulatory"/>
</dbReference>
<dbReference type="Pfam" id="PF13715">
    <property type="entry name" value="CarbopepD_reg_2"/>
    <property type="match status" value="1"/>
</dbReference>
<keyword evidence="2" id="KW-0378">Hydrolase</keyword>
<dbReference type="SUPFAM" id="SSF49464">
    <property type="entry name" value="Carboxypeptidase regulatory domain-like"/>
    <property type="match status" value="1"/>
</dbReference>
<name>A0A7G5GVR7_9BACT</name>
<reference evidence="2 3" key="1">
    <citation type="submission" date="2020-07" db="EMBL/GenBank/DDBJ databases">
        <title>Spirosoma foliorum sp. nov., isolated from the leaves on the Nejang mountain Korea, Republic of.</title>
        <authorList>
            <person name="Ho H."/>
            <person name="Lee Y.-J."/>
            <person name="Nurcahyanto D.-A."/>
            <person name="Kim S.-G."/>
        </authorList>
    </citation>
    <scope>NUCLEOTIDE SEQUENCE [LARGE SCALE GENOMIC DNA]</scope>
    <source>
        <strain evidence="2 3">PL0136</strain>
    </source>
</reference>
<dbReference type="GO" id="GO:0004180">
    <property type="term" value="F:carboxypeptidase activity"/>
    <property type="evidence" value="ECO:0007669"/>
    <property type="project" value="UniProtKB-KW"/>
</dbReference>
<keyword evidence="2" id="KW-0645">Protease</keyword>
<gene>
    <name evidence="2" type="ORF">H3H32_34590</name>
</gene>
<protein>
    <submittedName>
        <fullName evidence="2">Carboxypeptidase-like regulatory domain-containing protein</fullName>
    </submittedName>
</protein>
<dbReference type="Proteomes" id="UP000515369">
    <property type="component" value="Chromosome"/>
</dbReference>
<evidence type="ECO:0000313" key="2">
    <source>
        <dbReference type="EMBL" id="QMW02959.1"/>
    </source>
</evidence>
<dbReference type="RefSeq" id="WP_182460251.1">
    <property type="nucleotide sequence ID" value="NZ_CP059732.1"/>
</dbReference>
<keyword evidence="2" id="KW-0121">Carboxypeptidase</keyword>
<dbReference type="EMBL" id="CP059732">
    <property type="protein sequence ID" value="QMW02959.1"/>
    <property type="molecule type" value="Genomic_DNA"/>
</dbReference>
<keyword evidence="3" id="KW-1185">Reference proteome</keyword>
<evidence type="ECO:0000256" key="1">
    <source>
        <dbReference type="SAM" id="MobiDB-lite"/>
    </source>
</evidence>
<dbReference type="KEGG" id="sfol:H3H32_34590"/>
<feature type="region of interest" description="Disordered" evidence="1">
    <location>
        <begin position="107"/>
        <end position="133"/>
    </location>
</feature>
<evidence type="ECO:0000313" key="3">
    <source>
        <dbReference type="Proteomes" id="UP000515369"/>
    </source>
</evidence>
<organism evidence="2 3">
    <name type="scientific">Spirosoma foliorum</name>
    <dbReference type="NCBI Taxonomy" id="2710596"/>
    <lineage>
        <taxon>Bacteria</taxon>
        <taxon>Pseudomonadati</taxon>
        <taxon>Bacteroidota</taxon>
        <taxon>Cytophagia</taxon>
        <taxon>Cytophagales</taxon>
        <taxon>Cytophagaceae</taxon>
        <taxon>Spirosoma</taxon>
    </lineage>
</organism>
<sequence>MKRIQLTVDTPCQQRWQDMAPIETGRFCDSCQKTVVDFSGMTDQQIVSNISQSASSTCGRFRVSQLDRTLQAPTPTAHSSGRFFSLLTAGLLGYQTVQADAHSTLARPSTLQTEQRPIATTDQPSTEVTTATDSSRVITGRIVDNVTKAGLGGATVIIKGTSRGANTDSTGHFQLRVPTDYLDKQITVVMAMIGFITTEVQIPPDRSEPLSIVLYEDQKLLGEVVVVGGYKKQTFFQRLRNRRRNSH</sequence>
<dbReference type="AlphaFoldDB" id="A0A7G5GVR7"/>
<proteinExistence type="predicted"/>
<dbReference type="Gene3D" id="2.60.40.1120">
    <property type="entry name" value="Carboxypeptidase-like, regulatory domain"/>
    <property type="match status" value="1"/>
</dbReference>
<accession>A0A7G5GVR7</accession>